<sequence length="149" mass="15754">MNARALELGEIQGNVIAGFNTDIQVLIALTNPTPASFEAAARWISQRADDVTVVSEVRAGRSAIQASGSKVTWLGLAVGGRLLQWMQVTINDNAFKGGMVKRAPSILNDATDPQAWKVGSPSAPVDVFLIVASNDESAAVQALRLPVSR</sequence>
<proteinExistence type="predicted"/>
<protein>
    <submittedName>
        <fullName evidence="1">Uncharacterized protein</fullName>
    </submittedName>
</protein>
<evidence type="ECO:0000313" key="2">
    <source>
        <dbReference type="Proteomes" id="UP000825701"/>
    </source>
</evidence>
<dbReference type="KEGG" id="cmet:K6K41_19930"/>
<accession>A0A9E6R7X1</accession>
<keyword evidence="2" id="KW-1185">Reference proteome</keyword>
<name>A0A9E6R7X1_9HYPH</name>
<dbReference type="SUPFAM" id="SSF54909">
    <property type="entry name" value="Dimeric alpha+beta barrel"/>
    <property type="match status" value="1"/>
</dbReference>
<evidence type="ECO:0000313" key="1">
    <source>
        <dbReference type="EMBL" id="QZN99096.1"/>
    </source>
</evidence>
<dbReference type="Proteomes" id="UP000825701">
    <property type="component" value="Chromosome"/>
</dbReference>
<dbReference type="RefSeq" id="WP_261402131.1">
    <property type="nucleotide sequence ID" value="NZ_CP081869.1"/>
</dbReference>
<reference evidence="1" key="1">
    <citation type="submission" date="2021-08" db="EMBL/GenBank/DDBJ databases">
        <authorList>
            <person name="Zhang H."/>
            <person name="Xu M."/>
            <person name="Yu Z."/>
            <person name="Yang L."/>
            <person name="Cai Y."/>
        </authorList>
    </citation>
    <scope>NUCLEOTIDE SEQUENCE</scope>
    <source>
        <strain evidence="1">CHL1</strain>
    </source>
</reference>
<organism evidence="1 2">
    <name type="scientific">Chenggangzhangella methanolivorans</name>
    <dbReference type="NCBI Taxonomy" id="1437009"/>
    <lineage>
        <taxon>Bacteria</taxon>
        <taxon>Pseudomonadati</taxon>
        <taxon>Pseudomonadota</taxon>
        <taxon>Alphaproteobacteria</taxon>
        <taxon>Hyphomicrobiales</taxon>
        <taxon>Methylopilaceae</taxon>
        <taxon>Chenggangzhangella</taxon>
    </lineage>
</organism>
<gene>
    <name evidence="1" type="ORF">K6K41_19930</name>
</gene>
<dbReference type="AlphaFoldDB" id="A0A9E6R7X1"/>
<dbReference type="EMBL" id="CP081869">
    <property type="protein sequence ID" value="QZN99096.1"/>
    <property type="molecule type" value="Genomic_DNA"/>
</dbReference>
<dbReference type="InterPro" id="IPR011008">
    <property type="entry name" value="Dimeric_a/b-barrel"/>
</dbReference>